<sequence length="76" mass="8523">MNNLVETLWYRVNHSLPSYPSSPSTSSTTSTSTWMTMKSSTQSSSSYESQVLHRDCLSVVAKDLLKLSKKDNLLVH</sequence>
<proteinExistence type="predicted"/>
<evidence type="ECO:0000313" key="1">
    <source>
        <dbReference type="EMBL" id="VDP23559.1"/>
    </source>
</evidence>
<evidence type="ECO:0000313" key="2">
    <source>
        <dbReference type="Proteomes" id="UP000277204"/>
    </source>
</evidence>
<protein>
    <submittedName>
        <fullName evidence="1">Uncharacterized protein</fullName>
    </submittedName>
</protein>
<name>A0A183MMN6_9TREM</name>
<keyword evidence="2" id="KW-1185">Reference proteome</keyword>
<dbReference type="AlphaFoldDB" id="A0A183MMN6"/>
<reference evidence="1 2" key="1">
    <citation type="submission" date="2018-11" db="EMBL/GenBank/DDBJ databases">
        <authorList>
            <consortium name="Pathogen Informatics"/>
        </authorList>
    </citation>
    <scope>NUCLEOTIDE SEQUENCE [LARGE SCALE GENOMIC DNA]</scope>
    <source>
        <strain evidence="1 2">Zambia</strain>
    </source>
</reference>
<accession>A0A183MMN6</accession>
<dbReference type="Proteomes" id="UP000277204">
    <property type="component" value="Unassembled WGS sequence"/>
</dbReference>
<dbReference type="STRING" id="48269.A0A183MMN6"/>
<gene>
    <name evidence="1" type="ORF">SMRZ_LOCUS17311</name>
</gene>
<organism evidence="1 2">
    <name type="scientific">Schistosoma margrebowiei</name>
    <dbReference type="NCBI Taxonomy" id="48269"/>
    <lineage>
        <taxon>Eukaryota</taxon>
        <taxon>Metazoa</taxon>
        <taxon>Spiralia</taxon>
        <taxon>Lophotrochozoa</taxon>
        <taxon>Platyhelminthes</taxon>
        <taxon>Trematoda</taxon>
        <taxon>Digenea</taxon>
        <taxon>Strigeidida</taxon>
        <taxon>Schistosomatoidea</taxon>
        <taxon>Schistosomatidae</taxon>
        <taxon>Schistosoma</taxon>
    </lineage>
</organism>
<dbReference type="EMBL" id="UZAI01017343">
    <property type="protein sequence ID" value="VDP23559.1"/>
    <property type="molecule type" value="Genomic_DNA"/>
</dbReference>